<evidence type="ECO:0000259" key="6">
    <source>
        <dbReference type="PROSITE" id="PS50975"/>
    </source>
</evidence>
<feature type="binding site" evidence="4">
    <location>
        <position position="140"/>
    </location>
    <ligand>
        <name>ATP</name>
        <dbReference type="ChEBI" id="CHEBI:30616"/>
    </ligand>
</feature>
<dbReference type="InterPro" id="IPR016185">
    <property type="entry name" value="PreATP-grasp_dom_sf"/>
</dbReference>
<dbReference type="PROSITE" id="PS50975">
    <property type="entry name" value="ATP_GRASP"/>
    <property type="match status" value="1"/>
</dbReference>
<keyword evidence="3 4" id="KW-0067">ATP-binding</keyword>
<dbReference type="Gene3D" id="3.40.50.20">
    <property type="match status" value="1"/>
</dbReference>
<dbReference type="InterPro" id="IPR054350">
    <property type="entry name" value="PurT/PurK_preATP-grasp"/>
</dbReference>
<keyword evidence="8" id="KW-1185">Reference proteome</keyword>
<feature type="domain" description="ATP-grasp" evidence="6">
    <location>
        <begin position="104"/>
        <end position="295"/>
    </location>
</feature>
<dbReference type="Pfam" id="PF02222">
    <property type="entry name" value="ATP-grasp"/>
    <property type="match status" value="1"/>
</dbReference>
<dbReference type="NCBIfam" id="NF004679">
    <property type="entry name" value="PRK06019.1-5"/>
    <property type="match status" value="1"/>
</dbReference>
<dbReference type="InterPro" id="IPR003135">
    <property type="entry name" value="ATP-grasp_carboxylate-amine"/>
</dbReference>
<dbReference type="GO" id="GO:0034028">
    <property type="term" value="F:5-(carboxyamino)imidazole ribonucleotide synthase activity"/>
    <property type="evidence" value="ECO:0007669"/>
    <property type="project" value="UniProtKB-EC"/>
</dbReference>
<dbReference type="SUPFAM" id="SSF52440">
    <property type="entry name" value="PreATP-grasp domain"/>
    <property type="match status" value="1"/>
</dbReference>
<evidence type="ECO:0000256" key="4">
    <source>
        <dbReference type="HAMAP-Rule" id="MF_01928"/>
    </source>
</evidence>
<comment type="subunit">
    <text evidence="4 5">Homodimer.</text>
</comment>
<dbReference type="InterPro" id="IPR011761">
    <property type="entry name" value="ATP-grasp"/>
</dbReference>
<comment type="function">
    <text evidence="5">Catalyzes the ATP-dependent conversion of 5-aminoimidazole ribonucleotide (AIR) and HCO(3)- to N5-carboxyaminoimidazole ribonucleotide (N5-CAIR).</text>
</comment>
<dbReference type="HAMAP" id="MF_01928">
    <property type="entry name" value="PurK"/>
    <property type="match status" value="1"/>
</dbReference>
<comment type="caution">
    <text evidence="7">The sequence shown here is derived from an EMBL/GenBank/DDBJ whole genome shotgun (WGS) entry which is preliminary data.</text>
</comment>
<protein>
    <recommendedName>
        <fullName evidence="4 5">N5-carboxyaminoimidazole ribonucleotide synthase</fullName>
        <shortName evidence="4 5">N5-CAIR synthase</shortName>
        <ecNumber evidence="4 5">6.3.4.18</ecNumber>
    </recommendedName>
    <alternativeName>
        <fullName evidence="4 5">5-(carboxyamino)imidazole ribonucleotide synthetase</fullName>
    </alternativeName>
</protein>
<accession>A0ABW2HE96</accession>
<keyword evidence="2 4" id="KW-0658">Purine biosynthesis</keyword>
<dbReference type="NCBIfam" id="TIGR01161">
    <property type="entry name" value="purK"/>
    <property type="match status" value="1"/>
</dbReference>
<evidence type="ECO:0000313" key="8">
    <source>
        <dbReference type="Proteomes" id="UP001596507"/>
    </source>
</evidence>
<dbReference type="InterPro" id="IPR040686">
    <property type="entry name" value="PurK_C"/>
</dbReference>
<dbReference type="SUPFAM" id="SSF56059">
    <property type="entry name" value="Glutathione synthetase ATP-binding domain-like"/>
    <property type="match status" value="1"/>
</dbReference>
<reference evidence="8" key="1">
    <citation type="journal article" date="2019" name="Int. J. Syst. Evol. Microbiol.">
        <title>The Global Catalogue of Microorganisms (GCM) 10K type strain sequencing project: providing services to taxonomists for standard genome sequencing and annotation.</title>
        <authorList>
            <consortium name="The Broad Institute Genomics Platform"/>
            <consortium name="The Broad Institute Genome Sequencing Center for Infectious Disease"/>
            <person name="Wu L."/>
            <person name="Ma J."/>
        </authorList>
    </citation>
    <scope>NUCLEOTIDE SEQUENCE [LARGE SCALE GENOMIC DNA]</scope>
    <source>
        <strain evidence="8">CGMCC 1.15772</strain>
    </source>
</reference>
<name>A0ABW2HE96_9MICO</name>
<dbReference type="EC" id="6.3.4.18" evidence="4 5"/>
<dbReference type="Gene3D" id="3.30.1490.20">
    <property type="entry name" value="ATP-grasp fold, A domain"/>
    <property type="match status" value="1"/>
</dbReference>
<dbReference type="NCBIfam" id="NF004680">
    <property type="entry name" value="PRK06019.1-6"/>
    <property type="match status" value="1"/>
</dbReference>
<evidence type="ECO:0000256" key="3">
    <source>
        <dbReference type="ARBA" id="ARBA00022840"/>
    </source>
</evidence>
<dbReference type="SUPFAM" id="SSF51246">
    <property type="entry name" value="Rudiment single hybrid motif"/>
    <property type="match status" value="1"/>
</dbReference>
<dbReference type="InterPro" id="IPR011054">
    <property type="entry name" value="Rudment_hybrid_motif"/>
</dbReference>
<feature type="binding site" evidence="4">
    <location>
        <begin position="179"/>
        <end position="182"/>
    </location>
    <ligand>
        <name>ATP</name>
        <dbReference type="ChEBI" id="CHEBI:30616"/>
    </ligand>
</feature>
<dbReference type="PANTHER" id="PTHR11609:SF5">
    <property type="entry name" value="PHOSPHORIBOSYLAMINOIMIDAZOLE CARBOXYLASE"/>
    <property type="match status" value="1"/>
</dbReference>
<feature type="binding site" evidence="4">
    <location>
        <begin position="265"/>
        <end position="266"/>
    </location>
    <ligand>
        <name>ATP</name>
        <dbReference type="ChEBI" id="CHEBI:30616"/>
    </ligand>
</feature>
<dbReference type="PANTHER" id="PTHR11609">
    <property type="entry name" value="PURINE BIOSYNTHESIS PROTEIN 6/7, PUR6/7"/>
    <property type="match status" value="1"/>
</dbReference>
<feature type="binding site" evidence="4">
    <location>
        <position position="187"/>
    </location>
    <ligand>
        <name>ATP</name>
        <dbReference type="ChEBI" id="CHEBI:30616"/>
    </ligand>
</feature>
<comment type="catalytic activity">
    <reaction evidence="4 5">
        <text>5-amino-1-(5-phospho-beta-D-ribosyl)imidazole + hydrogencarbonate + ATP = 5-carboxyamino-1-(5-phospho-D-ribosyl)imidazole + ADP + phosphate + 2 H(+)</text>
        <dbReference type="Rhea" id="RHEA:19317"/>
        <dbReference type="ChEBI" id="CHEBI:15378"/>
        <dbReference type="ChEBI" id="CHEBI:17544"/>
        <dbReference type="ChEBI" id="CHEBI:30616"/>
        <dbReference type="ChEBI" id="CHEBI:43474"/>
        <dbReference type="ChEBI" id="CHEBI:58730"/>
        <dbReference type="ChEBI" id="CHEBI:137981"/>
        <dbReference type="ChEBI" id="CHEBI:456216"/>
        <dbReference type="EC" id="6.3.4.18"/>
    </reaction>
</comment>
<dbReference type="Pfam" id="PF22660">
    <property type="entry name" value="RS_preATP-grasp-like"/>
    <property type="match status" value="1"/>
</dbReference>
<gene>
    <name evidence="4 5" type="primary">purK</name>
    <name evidence="7" type="ORF">ACFQRL_02240</name>
</gene>
<dbReference type="Pfam" id="PF17769">
    <property type="entry name" value="PurK_C"/>
    <property type="match status" value="1"/>
</dbReference>
<comment type="pathway">
    <text evidence="4 5">Purine metabolism; IMP biosynthesis via de novo pathway; 5-amino-1-(5-phospho-D-ribosyl)imidazole-4-carboxylate from 5-amino-1-(5-phospho-D-ribosyl)imidazole (N5-CAIR route): step 1/2.</text>
</comment>
<dbReference type="RefSeq" id="WP_262872705.1">
    <property type="nucleotide sequence ID" value="NZ_BAABKW010000018.1"/>
</dbReference>
<evidence type="ECO:0000256" key="2">
    <source>
        <dbReference type="ARBA" id="ARBA00022755"/>
    </source>
</evidence>
<comment type="function">
    <text evidence="4">Catalyzes the ATP-dependent conversion of 5-aminoimidazole ribonucleotide (AIR) and HCO(3)(-) to N5-carboxyaminoimidazole ribonucleotide (N5-CAIR).</text>
</comment>
<dbReference type="InterPro" id="IPR013815">
    <property type="entry name" value="ATP_grasp_subdomain_1"/>
</dbReference>
<evidence type="ECO:0000313" key="7">
    <source>
        <dbReference type="EMBL" id="MFC7267775.1"/>
    </source>
</evidence>
<proteinExistence type="inferred from homology"/>
<dbReference type="Proteomes" id="UP001596507">
    <property type="component" value="Unassembled WGS sequence"/>
</dbReference>
<keyword evidence="4 5" id="KW-0436">Ligase</keyword>
<comment type="caution">
    <text evidence="4">Lacks conserved residue(s) required for the propagation of feature annotation.</text>
</comment>
<organism evidence="7 8">
    <name type="scientific">Microbacterium fluvii</name>
    <dbReference type="NCBI Taxonomy" id="415215"/>
    <lineage>
        <taxon>Bacteria</taxon>
        <taxon>Bacillati</taxon>
        <taxon>Actinomycetota</taxon>
        <taxon>Actinomycetes</taxon>
        <taxon>Micrococcales</taxon>
        <taxon>Microbacteriaceae</taxon>
        <taxon>Microbacterium</taxon>
    </lineage>
</organism>
<evidence type="ECO:0000256" key="1">
    <source>
        <dbReference type="ARBA" id="ARBA00022741"/>
    </source>
</evidence>
<dbReference type="EMBL" id="JBHTBE010000001">
    <property type="protein sequence ID" value="MFC7267775.1"/>
    <property type="molecule type" value="Genomic_DNA"/>
</dbReference>
<comment type="similarity">
    <text evidence="4 5">Belongs to the PurK/PurT family.</text>
</comment>
<sequence>MSLRVGVIGGGQLARMMIAPAVELGVELRVLAEDEGMAASLAATAVGDYRDAAAVLAFAHDVDVVTFDHEHVPQPVLRALVDAGVAVHPGPDALQFAQDKIAMRTRLAELGAPQPDWAAVTGTDQLQEFLDAHGGRAVVKTPRGGYDGKGVRVVSRAEEAVDWFTALAEDANGGALLVEELVDFTRELAQQVARRPSGEVRAYPVVETVQRGGVCAEVIAPAPHASERLVEVAARIGVGIAEGLGVTGMLAVELFETTDDRLLVNELAMRPHNSGHWSQDGAVTGQFEQHLRAVLDLPLGDPAALAPWSVMVNILGGPTRGSLSERFAGAMAEHPEAKIHTYGKQPRPGRKVGHVNTVGDDLDDVTYQARAAAAHFDG</sequence>
<evidence type="ECO:0000256" key="5">
    <source>
        <dbReference type="RuleBase" id="RU361200"/>
    </source>
</evidence>
<feature type="binding site" evidence="4">
    <location>
        <position position="100"/>
    </location>
    <ligand>
        <name>ATP</name>
        <dbReference type="ChEBI" id="CHEBI:30616"/>
    </ligand>
</feature>
<keyword evidence="1 4" id="KW-0547">Nucleotide-binding</keyword>
<dbReference type="InterPro" id="IPR005875">
    <property type="entry name" value="PurK"/>
</dbReference>
<dbReference type="Gene3D" id="3.30.470.20">
    <property type="entry name" value="ATP-grasp fold, B domain"/>
    <property type="match status" value="1"/>
</dbReference>